<dbReference type="InterPro" id="IPR012893">
    <property type="entry name" value="HipA-like_C"/>
</dbReference>
<organism evidence="5 6">
    <name type="scientific">Pseudomonas turukhanskensis</name>
    <dbReference type="NCBI Taxonomy" id="1806536"/>
    <lineage>
        <taxon>Bacteria</taxon>
        <taxon>Pseudomonadati</taxon>
        <taxon>Pseudomonadota</taxon>
        <taxon>Gammaproteobacteria</taxon>
        <taxon>Pseudomonadales</taxon>
        <taxon>Pseudomonadaceae</taxon>
        <taxon>Pseudomonas</taxon>
    </lineage>
</organism>
<dbReference type="Pfam" id="PF07804">
    <property type="entry name" value="HipA_C"/>
    <property type="match status" value="1"/>
</dbReference>
<dbReference type="AlphaFoldDB" id="A0A9W6K9G8"/>
<accession>A0A9W6K9G8</accession>
<protein>
    <submittedName>
        <fullName evidence="5">Toxin HipA</fullName>
    </submittedName>
</protein>
<dbReference type="PANTHER" id="PTHR37419:SF8">
    <property type="entry name" value="TOXIN YJJJ"/>
    <property type="match status" value="1"/>
</dbReference>
<dbReference type="PANTHER" id="PTHR37419">
    <property type="entry name" value="SERINE/THREONINE-PROTEIN KINASE TOXIN HIPA"/>
    <property type="match status" value="1"/>
</dbReference>
<keyword evidence="6" id="KW-1185">Reference proteome</keyword>
<proteinExistence type="inferred from homology"/>
<evidence type="ECO:0000313" key="6">
    <source>
        <dbReference type="Proteomes" id="UP001143328"/>
    </source>
</evidence>
<sequence>MSRAIHVHADWEGLGQPLLLGTLHARQSGRDELFEFEFTADAIAHPALQGVSLDPRLGIWPGPQYPPKGRASFGMVADSSPDRWGQLLLRRRAERNWRASGNPGQLPRLHASDYLMGVHDQYRVGALRYSLAPDGPFLDNQRRDGAPPLVMLRELEAASLAFEESEQDPAAINDDQLRLLIAPGGSLGGARPKASVVDERGQLYIAKFPSTRDRYNVGAWEGVVNYLADKCGIAPARGGVARFASAHHTFIVQRFDRTEKGRRLHFASAMTLTNKQDGDDASTGASYLDIATVLITQGARPNEDLRLLWSRMVFDMLVSNSDGHLRNTGFILQPGKGWQLSHAYDINPDPGARELKLNVSETDNAMDLDLALSVAPIFRVAHADAKAIIDQQISVVRHWRALASSPMHGLSARELERMAPAFRLAG</sequence>
<name>A0A9W6K9G8_9PSED</name>
<dbReference type="InterPro" id="IPR052028">
    <property type="entry name" value="HipA_Ser/Thr_kinase"/>
</dbReference>
<comment type="similarity">
    <text evidence="1">Belongs to the HipA Ser/Thr kinase family.</text>
</comment>
<keyword evidence="3" id="KW-0418">Kinase</keyword>
<dbReference type="Gene3D" id="1.10.1070.20">
    <property type="match status" value="1"/>
</dbReference>
<dbReference type="Proteomes" id="UP001143328">
    <property type="component" value="Unassembled WGS sequence"/>
</dbReference>
<evidence type="ECO:0000256" key="2">
    <source>
        <dbReference type="ARBA" id="ARBA00022679"/>
    </source>
</evidence>
<dbReference type="GO" id="GO:0004674">
    <property type="term" value="F:protein serine/threonine kinase activity"/>
    <property type="evidence" value="ECO:0007669"/>
    <property type="project" value="TreeGrafter"/>
</dbReference>
<comment type="caution">
    <text evidence="5">The sequence shown here is derived from an EMBL/GenBank/DDBJ whole genome shotgun (WGS) entry which is preliminary data.</text>
</comment>
<keyword evidence="2" id="KW-0808">Transferase</keyword>
<dbReference type="EMBL" id="BSFN01000009">
    <property type="protein sequence ID" value="GLK90155.1"/>
    <property type="molecule type" value="Genomic_DNA"/>
</dbReference>
<reference evidence="5" key="1">
    <citation type="journal article" date="2014" name="Int. J. Syst. Evol. Microbiol.">
        <title>Complete genome sequence of Corynebacterium casei LMG S-19264T (=DSM 44701T), isolated from a smear-ripened cheese.</title>
        <authorList>
            <consortium name="US DOE Joint Genome Institute (JGI-PGF)"/>
            <person name="Walter F."/>
            <person name="Albersmeier A."/>
            <person name="Kalinowski J."/>
            <person name="Ruckert C."/>
        </authorList>
    </citation>
    <scope>NUCLEOTIDE SEQUENCE</scope>
    <source>
        <strain evidence="5">VKM B-2935</strain>
    </source>
</reference>
<evidence type="ECO:0000313" key="5">
    <source>
        <dbReference type="EMBL" id="GLK90155.1"/>
    </source>
</evidence>
<evidence type="ECO:0000256" key="1">
    <source>
        <dbReference type="ARBA" id="ARBA00010164"/>
    </source>
</evidence>
<gene>
    <name evidence="5" type="ORF">GCM10017655_32170</name>
</gene>
<feature type="domain" description="HipA-like C-terminal" evidence="4">
    <location>
        <begin position="186"/>
        <end position="399"/>
    </location>
</feature>
<dbReference type="RefSeq" id="WP_271196337.1">
    <property type="nucleotide sequence ID" value="NZ_BSFN01000009.1"/>
</dbReference>
<dbReference type="GO" id="GO:0005829">
    <property type="term" value="C:cytosol"/>
    <property type="evidence" value="ECO:0007669"/>
    <property type="project" value="TreeGrafter"/>
</dbReference>
<evidence type="ECO:0000256" key="3">
    <source>
        <dbReference type="ARBA" id="ARBA00022777"/>
    </source>
</evidence>
<reference evidence="5" key="2">
    <citation type="submission" date="2023-01" db="EMBL/GenBank/DDBJ databases">
        <authorList>
            <person name="Sun Q."/>
            <person name="Evtushenko L."/>
        </authorList>
    </citation>
    <scope>NUCLEOTIDE SEQUENCE</scope>
    <source>
        <strain evidence="5">VKM B-2935</strain>
    </source>
</reference>
<evidence type="ECO:0000259" key="4">
    <source>
        <dbReference type="Pfam" id="PF07804"/>
    </source>
</evidence>